<feature type="domain" description="Mechanosensitive ion channel MscS C-terminal" evidence="10">
    <location>
        <begin position="702"/>
        <end position="777"/>
    </location>
</feature>
<feature type="transmembrane region" description="Helical" evidence="7">
    <location>
        <begin position="436"/>
        <end position="461"/>
    </location>
</feature>
<protein>
    <recommendedName>
        <fullName evidence="13">Mechanosensitive ion channel family protein</fullName>
    </recommendedName>
</protein>
<reference evidence="11 12" key="1">
    <citation type="submission" date="2018-05" db="EMBL/GenBank/DDBJ databases">
        <title>Genome Sequence of an Efficient Indole-Degrading Bacterium, Alcaligenes sp.YBY.</title>
        <authorList>
            <person name="Yang B."/>
        </authorList>
    </citation>
    <scope>NUCLEOTIDE SEQUENCE [LARGE SCALE GENOMIC DNA]</scope>
    <source>
        <strain evidence="11 12">YBY</strain>
    </source>
</reference>
<comment type="similarity">
    <text evidence="2">Belongs to the MscS (TC 1.A.23) family.</text>
</comment>
<feature type="transmembrane region" description="Helical" evidence="7">
    <location>
        <begin position="366"/>
        <end position="383"/>
    </location>
</feature>
<feature type="transmembrane region" description="Helical" evidence="7">
    <location>
        <begin position="482"/>
        <end position="503"/>
    </location>
</feature>
<dbReference type="EMBL" id="QEXO01000004">
    <property type="protein sequence ID" value="PWE13162.1"/>
    <property type="molecule type" value="Genomic_DNA"/>
</dbReference>
<evidence type="ECO:0000313" key="12">
    <source>
        <dbReference type="Proteomes" id="UP000245216"/>
    </source>
</evidence>
<dbReference type="InterPro" id="IPR010920">
    <property type="entry name" value="LSM_dom_sf"/>
</dbReference>
<dbReference type="PANTHER" id="PTHR30347">
    <property type="entry name" value="POTASSIUM CHANNEL RELATED"/>
    <property type="match status" value="1"/>
</dbReference>
<dbReference type="InterPro" id="IPR052702">
    <property type="entry name" value="MscS-like_channel"/>
</dbReference>
<evidence type="ECO:0000256" key="6">
    <source>
        <dbReference type="ARBA" id="ARBA00023136"/>
    </source>
</evidence>
<feature type="transmembrane region" description="Helical" evidence="7">
    <location>
        <begin position="602"/>
        <end position="622"/>
    </location>
</feature>
<comment type="subcellular location">
    <subcellularLocation>
        <location evidence="1">Cell membrane</location>
        <topology evidence="1">Multi-pass membrane protein</topology>
    </subcellularLocation>
</comment>
<organism evidence="11 12">
    <name type="scientific">Alcaligenes faecalis</name>
    <dbReference type="NCBI Taxonomy" id="511"/>
    <lineage>
        <taxon>Bacteria</taxon>
        <taxon>Pseudomonadati</taxon>
        <taxon>Pseudomonadota</taxon>
        <taxon>Betaproteobacteria</taxon>
        <taxon>Burkholderiales</taxon>
        <taxon>Alcaligenaceae</taxon>
        <taxon>Alcaligenes</taxon>
    </lineage>
</organism>
<dbReference type="AlphaFoldDB" id="A0A2U2BGP4"/>
<dbReference type="Gene3D" id="1.10.287.1260">
    <property type="match status" value="1"/>
</dbReference>
<feature type="chain" id="PRO_5015532024" description="Mechanosensitive ion channel family protein" evidence="8">
    <location>
        <begin position="27"/>
        <end position="799"/>
    </location>
</feature>
<dbReference type="InterPro" id="IPR011014">
    <property type="entry name" value="MscS_channel_TM-2"/>
</dbReference>
<dbReference type="RefSeq" id="WP_109089497.1">
    <property type="nucleotide sequence ID" value="NZ_QEXO01000004.1"/>
</dbReference>
<feature type="signal peptide" evidence="8">
    <location>
        <begin position="1"/>
        <end position="26"/>
    </location>
</feature>
<keyword evidence="4 7" id="KW-0812">Transmembrane</keyword>
<evidence type="ECO:0000256" key="7">
    <source>
        <dbReference type="SAM" id="Phobius"/>
    </source>
</evidence>
<dbReference type="InterPro" id="IPR023408">
    <property type="entry name" value="MscS_beta-dom_sf"/>
</dbReference>
<dbReference type="GO" id="GO:0008381">
    <property type="term" value="F:mechanosensitive monoatomic ion channel activity"/>
    <property type="evidence" value="ECO:0007669"/>
    <property type="project" value="UniProtKB-ARBA"/>
</dbReference>
<evidence type="ECO:0000259" key="10">
    <source>
        <dbReference type="Pfam" id="PF21082"/>
    </source>
</evidence>
<feature type="transmembrane region" description="Helical" evidence="7">
    <location>
        <begin position="536"/>
        <end position="554"/>
    </location>
</feature>
<dbReference type="Gene3D" id="2.30.30.60">
    <property type="match status" value="1"/>
</dbReference>
<dbReference type="InterPro" id="IPR049278">
    <property type="entry name" value="MS_channel_C"/>
</dbReference>
<dbReference type="Proteomes" id="UP000245216">
    <property type="component" value="Unassembled WGS sequence"/>
</dbReference>
<evidence type="ECO:0000313" key="11">
    <source>
        <dbReference type="EMBL" id="PWE13162.1"/>
    </source>
</evidence>
<keyword evidence="3" id="KW-1003">Cell membrane</keyword>
<feature type="transmembrane region" description="Helical" evidence="7">
    <location>
        <begin position="326"/>
        <end position="346"/>
    </location>
</feature>
<dbReference type="STRING" id="511.UZ73_16175"/>
<feature type="transmembrane region" description="Helical" evidence="7">
    <location>
        <begin position="404"/>
        <end position="424"/>
    </location>
</feature>
<evidence type="ECO:0000256" key="1">
    <source>
        <dbReference type="ARBA" id="ARBA00004651"/>
    </source>
</evidence>
<keyword evidence="6 7" id="KW-0472">Membrane</keyword>
<name>A0A2U2BGP4_ALCFA</name>
<comment type="caution">
    <text evidence="11">The sequence shown here is derived from an EMBL/GenBank/DDBJ whole genome shotgun (WGS) entry which is preliminary data.</text>
</comment>
<dbReference type="InterPro" id="IPR006685">
    <property type="entry name" value="MscS_channel_2nd"/>
</dbReference>
<dbReference type="GO" id="GO:0005886">
    <property type="term" value="C:plasma membrane"/>
    <property type="evidence" value="ECO:0007669"/>
    <property type="project" value="UniProtKB-SubCell"/>
</dbReference>
<gene>
    <name evidence="11" type="ORF">DF183_15130</name>
</gene>
<proteinExistence type="inferred from homology"/>
<evidence type="ECO:0000256" key="8">
    <source>
        <dbReference type="SAM" id="SignalP"/>
    </source>
</evidence>
<dbReference type="Gene3D" id="3.30.70.100">
    <property type="match status" value="1"/>
</dbReference>
<sequence>MKPLRLCVQVLLLCLSLMGGWTGAQAQALSEVEQERQMMRDLQRTQDEIRLMQFRLEGNQISIRPERAYEQDQKLLQAQELSGRVVQTLERRSRLVRARLQELGEDAGDEADQATLHNERMQLRRADAALRADLRVARLVQLETQQTRQLLREATKRYEYAKRWQRNSSLVLFESLPELKEAWPADRQRLSDFAQQWRQTWQTSSWQQSSASLWMAAAVLILTSCLFRVMPVWVSRYLPAGRLRRSSLTIANFLLWFVLSWIVADLVVELLFDRPDLQALQLDLLAHLKISAVIAAVAFACIKGIVMQPRATWRLIPISDQAQRGLRYFAPAFFLIAFADITDVFFQASLGMSDAFQSMIDGVSSVLYLLLYGYGLWVLRGELFGKTDAAGQGGAKTARGWARLAFKGAVLIYMLVLGLFVGGWQGLSDDLMSHFITMPLVFGLLTYVGMVWLQDVSDCLLTYLQNRSRDPAAAPIRVQSQFIVVFFAIARMTVLGLAVWLISGDWLSEPKQLLESGLDVSREALRLGAVQWRLDLWLIALGVMLVGAVLIHFLRVWLRQNYMPNTTLEPGLQNAIVGMVGYVAYFVLLVICLSMLGVPIESVTWIFTALTVGLGFGLRGIVQNIASGLMLMVERPVKVGDWVEVEGSEGNVRQIRLRATYVERFDRTMVMVPNAQMMGRQVRNLTYTPTSLGAIESRLLFPLDVDADAVMQILRDAVLSEPEILDEPAPILSCDGIFGDGVAFSTRCFINSMRVHRRVRSNLMLDILRRLRQQGISLHPAQRWVQEAMDKDRAEDEDL</sequence>
<accession>A0A2U2BGP4</accession>
<feature type="transmembrane region" description="Helical" evidence="7">
    <location>
        <begin position="213"/>
        <end position="234"/>
    </location>
</feature>
<dbReference type="InterPro" id="IPR011066">
    <property type="entry name" value="MscS_channel_C_sf"/>
</dbReference>
<keyword evidence="8" id="KW-0732">Signal</keyword>
<feature type="transmembrane region" description="Helical" evidence="7">
    <location>
        <begin position="246"/>
        <end position="264"/>
    </location>
</feature>
<dbReference type="Pfam" id="PF00924">
    <property type="entry name" value="MS_channel_2nd"/>
    <property type="match status" value="1"/>
</dbReference>
<evidence type="ECO:0000256" key="4">
    <source>
        <dbReference type="ARBA" id="ARBA00022692"/>
    </source>
</evidence>
<dbReference type="PANTHER" id="PTHR30347:SF9">
    <property type="entry name" value="MINICONDUCTANCE MECHANOSENSITIVE CHANNEL MSCM"/>
    <property type="match status" value="1"/>
</dbReference>
<evidence type="ECO:0000256" key="3">
    <source>
        <dbReference type="ARBA" id="ARBA00022475"/>
    </source>
</evidence>
<evidence type="ECO:0000256" key="2">
    <source>
        <dbReference type="ARBA" id="ARBA00008017"/>
    </source>
</evidence>
<feature type="domain" description="Mechanosensitive ion channel MscS" evidence="9">
    <location>
        <begin position="621"/>
        <end position="686"/>
    </location>
</feature>
<keyword evidence="5 7" id="KW-1133">Transmembrane helix</keyword>
<dbReference type="SUPFAM" id="SSF82689">
    <property type="entry name" value="Mechanosensitive channel protein MscS (YggB), C-terminal domain"/>
    <property type="match status" value="1"/>
</dbReference>
<feature type="transmembrane region" description="Helical" evidence="7">
    <location>
        <begin position="575"/>
        <end position="596"/>
    </location>
</feature>
<dbReference type="SUPFAM" id="SSF82861">
    <property type="entry name" value="Mechanosensitive channel protein MscS (YggB), transmembrane region"/>
    <property type="match status" value="1"/>
</dbReference>
<dbReference type="SUPFAM" id="SSF50182">
    <property type="entry name" value="Sm-like ribonucleoproteins"/>
    <property type="match status" value="1"/>
</dbReference>
<reference evidence="11 12" key="2">
    <citation type="submission" date="2018-05" db="EMBL/GenBank/DDBJ databases">
        <authorList>
            <person name="Lanie J.A."/>
            <person name="Ng W.-L."/>
            <person name="Kazmierczak K.M."/>
            <person name="Andrzejewski T.M."/>
            <person name="Davidsen T.M."/>
            <person name="Wayne K.J."/>
            <person name="Tettelin H."/>
            <person name="Glass J.I."/>
            <person name="Rusch D."/>
            <person name="Podicherti R."/>
            <person name="Tsui H.-C.T."/>
            <person name="Winkler M.E."/>
        </authorList>
    </citation>
    <scope>NUCLEOTIDE SEQUENCE [LARGE SCALE GENOMIC DNA]</scope>
    <source>
        <strain evidence="11 12">YBY</strain>
    </source>
</reference>
<evidence type="ECO:0000256" key="5">
    <source>
        <dbReference type="ARBA" id="ARBA00022989"/>
    </source>
</evidence>
<evidence type="ECO:0000259" key="9">
    <source>
        <dbReference type="Pfam" id="PF00924"/>
    </source>
</evidence>
<feature type="transmembrane region" description="Helical" evidence="7">
    <location>
        <begin position="284"/>
        <end position="306"/>
    </location>
</feature>
<evidence type="ECO:0008006" key="13">
    <source>
        <dbReference type="Google" id="ProtNLM"/>
    </source>
</evidence>
<dbReference type="Pfam" id="PF21082">
    <property type="entry name" value="MS_channel_3rd"/>
    <property type="match status" value="1"/>
</dbReference>